<accession>A0A6J6BAY4</accession>
<sequence>MPPMVMLRPTTPPMATSPAIATTGALEAMDTSMTSMADRTGVLRGKAQLSTRLPRASVIENAVMLASVGSARPDSVRNAVGVYASTITVAVATGKNWPRWLSASTVARHPARVIAGALTGTVTVGDDRASS</sequence>
<dbReference type="AlphaFoldDB" id="A0A6J6BAY4"/>
<gene>
    <name evidence="1" type="ORF">UFOPK1446_00111</name>
</gene>
<protein>
    <submittedName>
        <fullName evidence="1">Unannotated protein</fullName>
    </submittedName>
</protein>
<dbReference type="EMBL" id="CAEZSO010000011">
    <property type="protein sequence ID" value="CAB4535549.1"/>
    <property type="molecule type" value="Genomic_DNA"/>
</dbReference>
<proteinExistence type="predicted"/>
<reference evidence="1" key="1">
    <citation type="submission" date="2020-05" db="EMBL/GenBank/DDBJ databases">
        <authorList>
            <person name="Chiriac C."/>
            <person name="Salcher M."/>
            <person name="Ghai R."/>
            <person name="Kavagutti S V."/>
        </authorList>
    </citation>
    <scope>NUCLEOTIDE SEQUENCE</scope>
</reference>
<evidence type="ECO:0000313" key="1">
    <source>
        <dbReference type="EMBL" id="CAB4535549.1"/>
    </source>
</evidence>
<name>A0A6J6BAY4_9ZZZZ</name>
<organism evidence="1">
    <name type="scientific">freshwater metagenome</name>
    <dbReference type="NCBI Taxonomy" id="449393"/>
    <lineage>
        <taxon>unclassified sequences</taxon>
        <taxon>metagenomes</taxon>
        <taxon>ecological metagenomes</taxon>
    </lineage>
</organism>